<organism evidence="7 8">
    <name type="scientific">Caldimonas thermodepolymerans</name>
    <dbReference type="NCBI Taxonomy" id="215580"/>
    <lineage>
        <taxon>Bacteria</taxon>
        <taxon>Pseudomonadati</taxon>
        <taxon>Pseudomonadota</taxon>
        <taxon>Betaproteobacteria</taxon>
        <taxon>Burkholderiales</taxon>
        <taxon>Sphaerotilaceae</taxon>
        <taxon>Caldimonas</taxon>
    </lineage>
</organism>
<dbReference type="Pfam" id="PF07238">
    <property type="entry name" value="PilZ"/>
    <property type="match status" value="1"/>
</dbReference>
<gene>
    <name evidence="4" type="primary">ycgR</name>
    <name evidence="7" type="ORF">C1702_16900</name>
</gene>
<comment type="function">
    <text evidence="4">Acts as a flagellar brake, regulating swimming and swarming in a bis-(3'-5') cyclic diguanylic acid (c-di-GMP)-dependent manner. Binds 1 c-di-GMP dimer per subunit. Increasing levels of c-di-GMP lead to decreased motility.</text>
</comment>
<dbReference type="Proteomes" id="UP000239406">
    <property type="component" value="Unassembled WGS sequence"/>
</dbReference>
<dbReference type="Gene3D" id="2.30.110.10">
    <property type="entry name" value="Electron Transport, Fmn-binding Protein, Chain A"/>
    <property type="match status" value="1"/>
</dbReference>
<dbReference type="SUPFAM" id="SSF141371">
    <property type="entry name" value="PilZ domain-like"/>
    <property type="match status" value="1"/>
</dbReference>
<dbReference type="Gene3D" id="2.40.10.220">
    <property type="entry name" value="predicted glycosyltransferase like domains"/>
    <property type="match status" value="1"/>
</dbReference>
<comment type="similarity">
    <text evidence="4">Belongs to the YcgR family.</text>
</comment>
<dbReference type="InterPro" id="IPR012349">
    <property type="entry name" value="Split_barrel_FMN-bd"/>
</dbReference>
<dbReference type="GO" id="GO:0035438">
    <property type="term" value="F:cyclic-di-GMP binding"/>
    <property type="evidence" value="ECO:0007669"/>
    <property type="project" value="UniProtKB-UniRule"/>
</dbReference>
<dbReference type="GO" id="GO:0009425">
    <property type="term" value="C:bacterial-type flagellum basal body"/>
    <property type="evidence" value="ECO:0007669"/>
    <property type="project" value="UniProtKB-SubCell"/>
</dbReference>
<keyword evidence="8" id="KW-1185">Reference proteome</keyword>
<evidence type="ECO:0000256" key="3">
    <source>
        <dbReference type="ARBA" id="ARBA00023143"/>
    </source>
</evidence>
<feature type="domain" description="PilZ" evidence="5">
    <location>
        <begin position="122"/>
        <end position="234"/>
    </location>
</feature>
<dbReference type="InterPro" id="IPR009926">
    <property type="entry name" value="T3SS_YcgR_PilZN"/>
</dbReference>
<keyword evidence="2 4" id="KW-0547">Nucleotide-binding</keyword>
<dbReference type="Pfam" id="PF07317">
    <property type="entry name" value="PilZN"/>
    <property type="match status" value="1"/>
</dbReference>
<dbReference type="RefSeq" id="WP_104358888.1">
    <property type="nucleotide sequence ID" value="NZ_CP064338.1"/>
</dbReference>
<name>A0A2S5T0J1_9BURK</name>
<feature type="domain" description="Type III secretion system flagellar brake protein YcgR PilZN" evidence="6">
    <location>
        <begin position="14"/>
        <end position="120"/>
    </location>
</feature>
<evidence type="ECO:0000256" key="4">
    <source>
        <dbReference type="HAMAP-Rule" id="MF_01457"/>
    </source>
</evidence>
<accession>A0A2S5T0J1</accession>
<dbReference type="AlphaFoldDB" id="A0A2S5T0J1"/>
<reference evidence="7 8" key="1">
    <citation type="submission" date="2018-02" db="EMBL/GenBank/DDBJ databases">
        <title>Reclassifiation of [Polyangium] brachysporum DSM 7029 as Guopingzhaonella breviflexa gen. nov., sp. nov., a member of the family Comamonadaceae.</title>
        <authorList>
            <person name="Tang B."/>
        </authorList>
    </citation>
    <scope>NUCLEOTIDE SEQUENCE [LARGE SCALE GENOMIC DNA]</scope>
    <source>
        <strain evidence="7 8">DSM 15344</strain>
    </source>
</reference>
<proteinExistence type="inferred from homology"/>
<keyword evidence="7" id="KW-0966">Cell projection</keyword>
<dbReference type="GO" id="GO:0071973">
    <property type="term" value="P:bacterial-type flagellum-dependent cell motility"/>
    <property type="evidence" value="ECO:0007669"/>
    <property type="project" value="UniProtKB-UniRule"/>
</dbReference>
<dbReference type="EMBL" id="PSNY01000026">
    <property type="protein sequence ID" value="PPE68462.1"/>
    <property type="molecule type" value="Genomic_DNA"/>
</dbReference>
<evidence type="ECO:0000313" key="7">
    <source>
        <dbReference type="EMBL" id="PPE68462.1"/>
    </source>
</evidence>
<protein>
    <recommendedName>
        <fullName evidence="4">Flagellar brake protein YcgR</fullName>
    </recommendedName>
    <alternativeName>
        <fullName evidence="4">Cyclic di-GMP binding protein YcgR</fullName>
    </alternativeName>
</protein>
<keyword evidence="7" id="KW-0282">Flagellum</keyword>
<dbReference type="InterPro" id="IPR009875">
    <property type="entry name" value="PilZ_domain"/>
</dbReference>
<keyword evidence="3 4" id="KW-0975">Bacterial flagellum</keyword>
<evidence type="ECO:0000313" key="8">
    <source>
        <dbReference type="Proteomes" id="UP000239406"/>
    </source>
</evidence>
<comment type="subunit">
    <text evidence="4">Monomer. Interacts with the flagellar basal bodies.</text>
</comment>
<comment type="subcellular location">
    <subcellularLocation>
        <location evidence="4">Bacterial flagellum basal body</location>
    </subcellularLocation>
</comment>
<dbReference type="HAMAP" id="MF_01457">
    <property type="entry name" value="YcgR"/>
    <property type="match status" value="1"/>
</dbReference>
<sequence>MSTLFPDPEGLDDFRVFDPYEVHALLRQMAEQRVLVTIATADGISYTTTLWEVDKAQGVVRFGADSRDPQIDRLLDAEDAVAVSYLDDVKIQFDVAGLVHVHASDGASALNCRYPHELYRFQRRHAYRVQPLRNATPHVRLRHPAAADGELTLRVIDVSITGIALFQPAGQPALEPGLQIDGVVIGLDAQTQLKAMLRVVHVTSMNGQAAGVRVGCEIENMDGESLRTLQRYIDQTQKRRRMMSADGA</sequence>
<evidence type="ECO:0000256" key="2">
    <source>
        <dbReference type="ARBA" id="ARBA00022741"/>
    </source>
</evidence>
<dbReference type="InterPro" id="IPR023787">
    <property type="entry name" value="T3SS_YcgR"/>
</dbReference>
<comment type="caution">
    <text evidence="7">The sequence shown here is derived from an EMBL/GenBank/DDBJ whole genome shotgun (WGS) entry which is preliminary data.</text>
</comment>
<keyword evidence="7" id="KW-0969">Cilium</keyword>
<evidence type="ECO:0000259" key="6">
    <source>
        <dbReference type="Pfam" id="PF07317"/>
    </source>
</evidence>
<dbReference type="GO" id="GO:0071945">
    <property type="term" value="P:regulation of bacterial-type flagellum-dependent cell motility by regulation of motor speed"/>
    <property type="evidence" value="ECO:0007669"/>
    <property type="project" value="UniProtKB-UniRule"/>
</dbReference>
<evidence type="ECO:0000259" key="5">
    <source>
        <dbReference type="Pfam" id="PF07238"/>
    </source>
</evidence>
<keyword evidence="1 4" id="KW-0973">c-di-GMP</keyword>
<evidence type="ECO:0000256" key="1">
    <source>
        <dbReference type="ARBA" id="ARBA00022636"/>
    </source>
</evidence>